<accession>A0A849SEB6</accession>
<organism evidence="3 4">
    <name type="scientific">Eiseniibacteriota bacterium</name>
    <dbReference type="NCBI Taxonomy" id="2212470"/>
    <lineage>
        <taxon>Bacteria</taxon>
        <taxon>Candidatus Eiseniibacteriota</taxon>
    </lineage>
</organism>
<dbReference type="EMBL" id="JABFRW010000018">
    <property type="protein sequence ID" value="NOT32831.1"/>
    <property type="molecule type" value="Genomic_DNA"/>
</dbReference>
<dbReference type="InterPro" id="IPR052020">
    <property type="entry name" value="Cyclic_di-GMP/3'3'-cGAMP_PDE"/>
</dbReference>
<evidence type="ECO:0000256" key="1">
    <source>
        <dbReference type="SAM" id="MobiDB-lite"/>
    </source>
</evidence>
<feature type="domain" description="HD-GYP" evidence="2">
    <location>
        <begin position="38"/>
        <end position="235"/>
    </location>
</feature>
<protein>
    <submittedName>
        <fullName evidence="3">HD domain-containing protein</fullName>
    </submittedName>
</protein>
<dbReference type="Proteomes" id="UP000580839">
    <property type="component" value="Unassembled WGS sequence"/>
</dbReference>
<dbReference type="Pfam" id="PF13487">
    <property type="entry name" value="HD_5"/>
    <property type="match status" value="1"/>
</dbReference>
<dbReference type="SUPFAM" id="SSF109604">
    <property type="entry name" value="HD-domain/PDEase-like"/>
    <property type="match status" value="1"/>
</dbReference>
<dbReference type="PROSITE" id="PS51832">
    <property type="entry name" value="HD_GYP"/>
    <property type="match status" value="1"/>
</dbReference>
<dbReference type="PANTHER" id="PTHR45228:SF4">
    <property type="entry name" value="LIPOPROTEIN"/>
    <property type="match status" value="1"/>
</dbReference>
<proteinExistence type="predicted"/>
<gene>
    <name evidence="3" type="ORF">HOP12_01540</name>
</gene>
<feature type="region of interest" description="Disordered" evidence="1">
    <location>
        <begin position="227"/>
        <end position="247"/>
    </location>
</feature>
<dbReference type="InterPro" id="IPR003607">
    <property type="entry name" value="HD/PDEase_dom"/>
</dbReference>
<evidence type="ECO:0000259" key="2">
    <source>
        <dbReference type="PROSITE" id="PS51832"/>
    </source>
</evidence>
<dbReference type="InterPro" id="IPR037522">
    <property type="entry name" value="HD_GYP_dom"/>
</dbReference>
<name>A0A849SEB6_UNCEI</name>
<feature type="non-terminal residue" evidence="3">
    <location>
        <position position="1"/>
    </location>
</feature>
<sequence>VLNVTDPLQERAFGTEDCGLLLELAARVSRAWQKADRVDRGREVVEDATDALRRVLQHLRDGRVAAPHRVRLASGLARAMGMNDEALRTVSFAAAVHDVGMTFVTGELRARRGPLSDDQQAQMRRHVELGAELLDGLDAMTEVREIVMSHHEWWDGSGYPRGLRGTDIPVGARVLAVIDAFESMTQGRAHRAAISRQSALNELVRAAGRQFDPEVVECFERNLSRLLAGDDDPGRPHAAPETTNAGR</sequence>
<dbReference type="PANTHER" id="PTHR45228">
    <property type="entry name" value="CYCLIC DI-GMP PHOSPHODIESTERASE TM_0186-RELATED"/>
    <property type="match status" value="1"/>
</dbReference>
<dbReference type="CDD" id="cd00077">
    <property type="entry name" value="HDc"/>
    <property type="match status" value="1"/>
</dbReference>
<evidence type="ECO:0000313" key="3">
    <source>
        <dbReference type="EMBL" id="NOT32831.1"/>
    </source>
</evidence>
<reference evidence="3 4" key="1">
    <citation type="submission" date="2020-04" db="EMBL/GenBank/DDBJ databases">
        <title>Metagenomic profiling of ammonia- and methane-oxidizing microorganisms in a Dutch drinking water treatment plant.</title>
        <authorList>
            <person name="Poghosyan L."/>
            <person name="Leucker S."/>
        </authorList>
    </citation>
    <scope>NUCLEOTIDE SEQUENCE [LARGE SCALE GENOMIC DNA]</scope>
    <source>
        <strain evidence="3">S-RSF-IL-03</strain>
    </source>
</reference>
<evidence type="ECO:0000313" key="4">
    <source>
        <dbReference type="Proteomes" id="UP000580839"/>
    </source>
</evidence>
<dbReference type="AlphaFoldDB" id="A0A849SEB6"/>
<comment type="caution">
    <text evidence="3">The sequence shown here is derived from an EMBL/GenBank/DDBJ whole genome shotgun (WGS) entry which is preliminary data.</text>
</comment>
<dbReference type="Gene3D" id="1.10.3210.10">
    <property type="entry name" value="Hypothetical protein af1432"/>
    <property type="match status" value="1"/>
</dbReference>